<dbReference type="EMBL" id="GBBM01005183">
    <property type="protein sequence ID" value="JAC30235.1"/>
    <property type="molecule type" value="mRNA"/>
</dbReference>
<proteinExistence type="evidence at transcript level"/>
<keyword evidence="1" id="KW-0677">Repeat</keyword>
<dbReference type="AlphaFoldDB" id="A0A023GC29"/>
<reference evidence="2" key="1">
    <citation type="submission" date="2014-03" db="EMBL/GenBank/DDBJ databases">
        <title>The sialotranscriptome of Amblyomma triste, Amblyomma parvum and Amblyomma cajennense ticks, uncovered by 454-based RNA-seq.</title>
        <authorList>
            <person name="Garcia G.R."/>
            <person name="Gardinassi L.G."/>
            <person name="Ribeiro J.M."/>
            <person name="Anatriello E."/>
            <person name="Ferreira B.R."/>
            <person name="Moreira H.N."/>
            <person name="Mafra C."/>
            <person name="Olegario M.M."/>
            <person name="Szabo P.J."/>
            <person name="Miranda-Santos I.K."/>
            <person name="Maruyama S.R."/>
        </authorList>
    </citation>
    <scope>NUCLEOTIDE SEQUENCE</scope>
    <source>
        <strain evidence="2">Mato Grasso do Sul</strain>
        <tissue evidence="2">Salivary glands</tissue>
    </source>
</reference>
<evidence type="ECO:0000256" key="1">
    <source>
        <dbReference type="ARBA" id="ARBA00022737"/>
    </source>
</evidence>
<accession>A0A023GC29</accession>
<sequence>MIFFTSFESILSFQHLTLKRTSICDAMGEALAQFCRRHCQLQTLSLLNCTFESRGAMHILGALSQNSTLEHFSLLNCDLGAGTFSTLCSVLTANSTLRSLLLPEVDSTSPIIQEGNPVLELLKLESPGRVQFPLLVRRPMFVPPALAQALGCAAKVMVFHGDSSNDTLCSVYNSLELNHYLHSLHIEYEDRGSVYGGKTSKDVIGALCTALRACVCLQTFHLDVHNCSEETAPLLADVFDALAQNPCIRKLSLVTSRLTPKTAEELSALVAQRKMSLVQLQIVCIDSMSDAVLGVLHKMVIENVFLSMIDIKCSDCKDVVRVGEFLDDVKAHNLNLLNKATRFVMSLDKGPATSAEHHCAAAFDELCGTASLRDHLQMLSGKSEFQVSMDVKRAKCYLEDNYMMFAGVVQAEVVCEVGDGSTQLDDLNVDCFRAIAQYLKLSDVIR</sequence>
<name>A0A023GC29_AMBTT</name>
<dbReference type="SMART" id="SM00368">
    <property type="entry name" value="LRR_RI"/>
    <property type="match status" value="3"/>
</dbReference>
<evidence type="ECO:0008006" key="3">
    <source>
        <dbReference type="Google" id="ProtNLM"/>
    </source>
</evidence>
<dbReference type="Gene3D" id="3.80.10.10">
    <property type="entry name" value="Ribonuclease Inhibitor"/>
    <property type="match status" value="2"/>
</dbReference>
<dbReference type="PANTHER" id="PTHR24111:SF0">
    <property type="entry name" value="LEUCINE-RICH REPEAT-CONTAINING PROTEIN"/>
    <property type="match status" value="1"/>
</dbReference>
<evidence type="ECO:0000313" key="2">
    <source>
        <dbReference type="EMBL" id="JAC30235.1"/>
    </source>
</evidence>
<dbReference type="InterPro" id="IPR052201">
    <property type="entry name" value="LRR-containing_regulator"/>
</dbReference>
<dbReference type="InterPro" id="IPR032675">
    <property type="entry name" value="LRR_dom_sf"/>
</dbReference>
<protein>
    <recommendedName>
        <fullName evidence="3">Ran gtpase-activating protein</fullName>
    </recommendedName>
</protein>
<organism evidence="2">
    <name type="scientific">Amblyomma triste</name>
    <name type="common">Neotropical tick</name>
    <dbReference type="NCBI Taxonomy" id="251400"/>
    <lineage>
        <taxon>Eukaryota</taxon>
        <taxon>Metazoa</taxon>
        <taxon>Ecdysozoa</taxon>
        <taxon>Arthropoda</taxon>
        <taxon>Chelicerata</taxon>
        <taxon>Arachnida</taxon>
        <taxon>Acari</taxon>
        <taxon>Parasitiformes</taxon>
        <taxon>Ixodida</taxon>
        <taxon>Ixodoidea</taxon>
        <taxon>Ixodidae</taxon>
        <taxon>Amblyomminae</taxon>
        <taxon>Amblyomma</taxon>
    </lineage>
</organism>
<dbReference type="SUPFAM" id="SSF52047">
    <property type="entry name" value="RNI-like"/>
    <property type="match status" value="1"/>
</dbReference>
<dbReference type="PANTHER" id="PTHR24111">
    <property type="entry name" value="LEUCINE-RICH REPEAT-CONTAINING PROTEIN 34"/>
    <property type="match status" value="1"/>
</dbReference>